<organism evidence="3 4">
    <name type="scientific">Prunus dulcis</name>
    <name type="common">Almond</name>
    <name type="synonym">Amygdalus dulcis</name>
    <dbReference type="NCBI Taxonomy" id="3755"/>
    <lineage>
        <taxon>Eukaryota</taxon>
        <taxon>Viridiplantae</taxon>
        <taxon>Streptophyta</taxon>
        <taxon>Embryophyta</taxon>
        <taxon>Tracheophyta</taxon>
        <taxon>Spermatophyta</taxon>
        <taxon>Magnoliopsida</taxon>
        <taxon>eudicotyledons</taxon>
        <taxon>Gunneridae</taxon>
        <taxon>Pentapetalae</taxon>
        <taxon>rosids</taxon>
        <taxon>fabids</taxon>
        <taxon>Rosales</taxon>
        <taxon>Rosaceae</taxon>
        <taxon>Amygdaloideae</taxon>
        <taxon>Amygdaleae</taxon>
        <taxon>Prunus</taxon>
    </lineage>
</organism>
<reference evidence="3 4" key="1">
    <citation type="journal article" date="2022" name="G3 (Bethesda)">
        <title>Whole-genome sequence and methylome profiling of the almond [Prunus dulcis (Mill.) D.A. Webb] cultivar 'Nonpareil'.</title>
        <authorList>
            <person name="D'Amico-Willman K.M."/>
            <person name="Ouma W.Z."/>
            <person name="Meulia T."/>
            <person name="Sideli G.M."/>
            <person name="Gradziel T.M."/>
            <person name="Fresnedo-Ramirez J."/>
        </authorList>
    </citation>
    <scope>NUCLEOTIDE SEQUENCE [LARGE SCALE GENOMIC DNA]</scope>
    <source>
        <strain evidence="3">Clone GOH B32 T37-40</strain>
    </source>
</reference>
<dbReference type="Pfam" id="PF14244">
    <property type="entry name" value="Retrotran_gag_3"/>
    <property type="match status" value="1"/>
</dbReference>
<feature type="region of interest" description="Disordered" evidence="1">
    <location>
        <begin position="1"/>
        <end position="30"/>
    </location>
</feature>
<evidence type="ECO:0000313" key="4">
    <source>
        <dbReference type="Proteomes" id="UP001054821"/>
    </source>
</evidence>
<gene>
    <name evidence="3" type="ORF">L3X38_032190</name>
</gene>
<dbReference type="InterPro" id="IPR029472">
    <property type="entry name" value="Copia-like_N"/>
</dbReference>
<evidence type="ECO:0000313" key="3">
    <source>
        <dbReference type="EMBL" id="KAI5323118.1"/>
    </source>
</evidence>
<evidence type="ECO:0000259" key="2">
    <source>
        <dbReference type="Pfam" id="PF14244"/>
    </source>
</evidence>
<dbReference type="EMBL" id="JAJFAZ020000006">
    <property type="protein sequence ID" value="KAI5323118.1"/>
    <property type="molecule type" value="Genomic_DNA"/>
</dbReference>
<dbReference type="AlphaFoldDB" id="A0AAD4VDX7"/>
<name>A0AAD4VDX7_PRUDU</name>
<protein>
    <recommendedName>
        <fullName evidence="2">Retrotransposon Copia-like N-terminal domain-containing protein</fullName>
    </recommendedName>
</protein>
<feature type="domain" description="Retrotransposon Copia-like N-terminal" evidence="2">
    <location>
        <begin position="21"/>
        <end position="66"/>
    </location>
</feature>
<dbReference type="PANTHER" id="PTHR37610:SF75">
    <property type="entry name" value="RETROTRANSPOSON COPIA-LIKE N-TERMINAL DOMAIN-CONTAINING PROTEIN"/>
    <property type="match status" value="1"/>
</dbReference>
<dbReference type="PANTHER" id="PTHR37610">
    <property type="entry name" value="CCHC-TYPE DOMAIN-CONTAINING PROTEIN"/>
    <property type="match status" value="1"/>
</dbReference>
<keyword evidence="4" id="KW-1185">Reference proteome</keyword>
<comment type="caution">
    <text evidence="3">The sequence shown here is derived from an EMBL/GenBank/DDBJ whole genome shotgun (WGS) entry which is preliminary data.</text>
</comment>
<evidence type="ECO:0000256" key="1">
    <source>
        <dbReference type="SAM" id="MobiDB-lite"/>
    </source>
</evidence>
<dbReference type="Proteomes" id="UP001054821">
    <property type="component" value="Chromosome 6"/>
</dbReference>
<sequence length="108" mass="11828">MGDDSKIVVSASVSATKKERPSRDYSTPITSDKLDGSNYASWSCGARITITSRSMTSWINGKKPAPSSDSAAYAEWEEDNSLVQSWLLNSMTKLVRALFEHGATTYDI</sequence>
<proteinExistence type="predicted"/>
<accession>A0AAD4VDX7</accession>